<dbReference type="SUPFAM" id="SSF53822">
    <property type="entry name" value="Periplasmic binding protein-like I"/>
    <property type="match status" value="1"/>
</dbReference>
<dbReference type="SMART" id="SM00354">
    <property type="entry name" value="HTH_LACI"/>
    <property type="match status" value="1"/>
</dbReference>
<protein>
    <recommendedName>
        <fullName evidence="5">HTH lacI-type domain-containing protein</fullName>
    </recommendedName>
</protein>
<feature type="domain" description="HTH lacI-type" evidence="5">
    <location>
        <begin position="5"/>
        <end position="47"/>
    </location>
</feature>
<dbReference type="Proteomes" id="UP001501586">
    <property type="component" value="Unassembled WGS sequence"/>
</dbReference>
<sequence>MRSNITLKQIAEASGLSVSTVSRVLRNAPRTSDSARRSVDVALRTLGLSRGGPGTSSGGSRLAGDAGSPSRGSGLGTADGSGSADRSGSEEQRRVRRRTIVVVQSALLGADVDPFESLTLEVVRRIYRLGGVALRVRTGPDLPSQATLLRDFGVSGALAIGGGSAVPEAHRLVALGVPTVRVSNARHEGTGQFVLDASQGIDTAVRHLIHLGHRRIGISVPDDSSANSRVAAFRRSMADVLHIPATREQAPVAAAGPGILAGSQAADQLLHANCSAIISCSPALTLGVLESTKRIGLDVPSDVSLLTVGDMPDADVVHPPLSQVTFDWANLAQSALAELDRLIRGARTLPDYSVSPELVLRSSAQPVRVR</sequence>
<keyword evidence="1" id="KW-0805">Transcription regulation</keyword>
<gene>
    <name evidence="6" type="ORF">GCM10022261_06550</name>
</gene>
<dbReference type="PROSITE" id="PS50932">
    <property type="entry name" value="HTH_LACI_2"/>
    <property type="match status" value="1"/>
</dbReference>
<evidence type="ECO:0000259" key="5">
    <source>
        <dbReference type="PROSITE" id="PS50932"/>
    </source>
</evidence>
<dbReference type="Gene3D" id="1.10.260.40">
    <property type="entry name" value="lambda repressor-like DNA-binding domains"/>
    <property type="match status" value="1"/>
</dbReference>
<keyword evidence="3" id="KW-0804">Transcription</keyword>
<evidence type="ECO:0000313" key="7">
    <source>
        <dbReference type="Proteomes" id="UP001501586"/>
    </source>
</evidence>
<proteinExistence type="predicted"/>
<keyword evidence="7" id="KW-1185">Reference proteome</keyword>
<dbReference type="SUPFAM" id="SSF47413">
    <property type="entry name" value="lambda repressor-like DNA-binding domains"/>
    <property type="match status" value="1"/>
</dbReference>
<dbReference type="PANTHER" id="PTHR30146">
    <property type="entry name" value="LACI-RELATED TRANSCRIPTIONAL REPRESSOR"/>
    <property type="match status" value="1"/>
</dbReference>
<dbReference type="InterPro" id="IPR010982">
    <property type="entry name" value="Lambda_DNA-bd_dom_sf"/>
</dbReference>
<evidence type="ECO:0000256" key="1">
    <source>
        <dbReference type="ARBA" id="ARBA00023015"/>
    </source>
</evidence>
<evidence type="ECO:0000256" key="4">
    <source>
        <dbReference type="SAM" id="MobiDB-lite"/>
    </source>
</evidence>
<dbReference type="RefSeq" id="WP_236864407.1">
    <property type="nucleotide sequence ID" value="NZ_BAABAZ010000004.1"/>
</dbReference>
<accession>A0ABP8EGN3</accession>
<keyword evidence="2" id="KW-0238">DNA-binding</keyword>
<evidence type="ECO:0000256" key="2">
    <source>
        <dbReference type="ARBA" id="ARBA00023125"/>
    </source>
</evidence>
<dbReference type="EMBL" id="BAABAZ010000004">
    <property type="protein sequence ID" value="GAA4283124.1"/>
    <property type="molecule type" value="Genomic_DNA"/>
</dbReference>
<organism evidence="6 7">
    <name type="scientific">Brevibacterium daeguense</name>
    <dbReference type="NCBI Taxonomy" id="909936"/>
    <lineage>
        <taxon>Bacteria</taxon>
        <taxon>Bacillati</taxon>
        <taxon>Actinomycetota</taxon>
        <taxon>Actinomycetes</taxon>
        <taxon>Micrococcales</taxon>
        <taxon>Brevibacteriaceae</taxon>
        <taxon>Brevibacterium</taxon>
    </lineage>
</organism>
<dbReference type="Pfam" id="PF00356">
    <property type="entry name" value="LacI"/>
    <property type="match status" value="1"/>
</dbReference>
<dbReference type="PANTHER" id="PTHR30146:SF109">
    <property type="entry name" value="HTH-TYPE TRANSCRIPTIONAL REGULATOR GALS"/>
    <property type="match status" value="1"/>
</dbReference>
<reference evidence="7" key="1">
    <citation type="journal article" date="2019" name="Int. J. Syst. Evol. Microbiol.">
        <title>The Global Catalogue of Microorganisms (GCM) 10K type strain sequencing project: providing services to taxonomists for standard genome sequencing and annotation.</title>
        <authorList>
            <consortium name="The Broad Institute Genomics Platform"/>
            <consortium name="The Broad Institute Genome Sequencing Center for Infectious Disease"/>
            <person name="Wu L."/>
            <person name="Ma J."/>
        </authorList>
    </citation>
    <scope>NUCLEOTIDE SEQUENCE [LARGE SCALE GENOMIC DNA]</scope>
    <source>
        <strain evidence="7">JCM 17458</strain>
    </source>
</reference>
<feature type="region of interest" description="Disordered" evidence="4">
    <location>
        <begin position="45"/>
        <end position="95"/>
    </location>
</feature>
<name>A0ABP8EGN3_9MICO</name>
<dbReference type="InterPro" id="IPR046335">
    <property type="entry name" value="LacI/GalR-like_sensor"/>
</dbReference>
<comment type="caution">
    <text evidence="6">The sequence shown here is derived from an EMBL/GenBank/DDBJ whole genome shotgun (WGS) entry which is preliminary data.</text>
</comment>
<dbReference type="Pfam" id="PF13377">
    <property type="entry name" value="Peripla_BP_3"/>
    <property type="match status" value="1"/>
</dbReference>
<dbReference type="Gene3D" id="3.40.50.2300">
    <property type="match status" value="2"/>
</dbReference>
<evidence type="ECO:0000313" key="6">
    <source>
        <dbReference type="EMBL" id="GAA4283124.1"/>
    </source>
</evidence>
<evidence type="ECO:0000256" key="3">
    <source>
        <dbReference type="ARBA" id="ARBA00023163"/>
    </source>
</evidence>
<dbReference type="InterPro" id="IPR028082">
    <property type="entry name" value="Peripla_BP_I"/>
</dbReference>
<dbReference type="InterPro" id="IPR000843">
    <property type="entry name" value="HTH_LacI"/>
</dbReference>
<dbReference type="CDD" id="cd01392">
    <property type="entry name" value="HTH_LacI"/>
    <property type="match status" value="1"/>
</dbReference>